<accession>A0A933NXF9</accession>
<dbReference type="SUPFAM" id="SSF50129">
    <property type="entry name" value="GroES-like"/>
    <property type="match status" value="1"/>
</dbReference>
<dbReference type="Gene3D" id="3.90.180.10">
    <property type="entry name" value="Medium-chain alcohol dehydrogenases, catalytic domain"/>
    <property type="match status" value="1"/>
</dbReference>
<dbReference type="InterPro" id="IPR011032">
    <property type="entry name" value="GroES-like_sf"/>
</dbReference>
<dbReference type="InterPro" id="IPR020843">
    <property type="entry name" value="ER"/>
</dbReference>
<evidence type="ECO:0000313" key="2">
    <source>
        <dbReference type="EMBL" id="MBI4920377.1"/>
    </source>
</evidence>
<dbReference type="PANTHER" id="PTHR11695">
    <property type="entry name" value="ALCOHOL DEHYDROGENASE RELATED"/>
    <property type="match status" value="1"/>
</dbReference>
<organism evidence="2 3">
    <name type="scientific">Devosia nanyangense</name>
    <dbReference type="NCBI Taxonomy" id="1228055"/>
    <lineage>
        <taxon>Bacteria</taxon>
        <taxon>Pseudomonadati</taxon>
        <taxon>Pseudomonadota</taxon>
        <taxon>Alphaproteobacteria</taxon>
        <taxon>Hyphomicrobiales</taxon>
        <taxon>Devosiaceae</taxon>
        <taxon>Devosia</taxon>
    </lineage>
</organism>
<gene>
    <name evidence="2" type="ORF">HY834_01390</name>
</gene>
<comment type="caution">
    <text evidence="2">The sequence shown here is derived from an EMBL/GenBank/DDBJ whole genome shotgun (WGS) entry which is preliminary data.</text>
</comment>
<proteinExistence type="predicted"/>
<dbReference type="Gene3D" id="3.40.50.720">
    <property type="entry name" value="NAD(P)-binding Rossmann-like Domain"/>
    <property type="match status" value="1"/>
</dbReference>
<dbReference type="Proteomes" id="UP000782610">
    <property type="component" value="Unassembled WGS sequence"/>
</dbReference>
<dbReference type="AlphaFoldDB" id="A0A933NXF9"/>
<dbReference type="InterPro" id="IPR013154">
    <property type="entry name" value="ADH-like_N"/>
</dbReference>
<feature type="domain" description="Enoyl reductase (ER)" evidence="1">
    <location>
        <begin position="10"/>
        <end position="318"/>
    </location>
</feature>
<reference evidence="2" key="1">
    <citation type="submission" date="2020-07" db="EMBL/GenBank/DDBJ databases">
        <title>Huge and variable diversity of episymbiotic CPR bacteria and DPANN archaea in groundwater ecosystems.</title>
        <authorList>
            <person name="He C.Y."/>
            <person name="Keren R."/>
            <person name="Whittaker M."/>
            <person name="Farag I.F."/>
            <person name="Doudna J."/>
            <person name="Cate J.H.D."/>
            <person name="Banfield J.F."/>
        </authorList>
    </citation>
    <scope>NUCLEOTIDE SEQUENCE</scope>
    <source>
        <strain evidence="2">NC_groundwater_1586_Pr3_B-0.1um_66_15</strain>
    </source>
</reference>
<dbReference type="PANTHER" id="PTHR11695:SF648">
    <property type="entry name" value="ZINC-BINDING OXIDOREDUCTASE"/>
    <property type="match status" value="1"/>
</dbReference>
<dbReference type="Pfam" id="PF08240">
    <property type="entry name" value="ADH_N"/>
    <property type="match status" value="1"/>
</dbReference>
<evidence type="ECO:0000259" key="1">
    <source>
        <dbReference type="SMART" id="SM00829"/>
    </source>
</evidence>
<dbReference type="InterPro" id="IPR050700">
    <property type="entry name" value="YIM1/Zinc_Alcohol_DH_Fams"/>
</dbReference>
<dbReference type="GO" id="GO:0016491">
    <property type="term" value="F:oxidoreductase activity"/>
    <property type="evidence" value="ECO:0007669"/>
    <property type="project" value="InterPro"/>
</dbReference>
<dbReference type="EMBL" id="JACRAF010000004">
    <property type="protein sequence ID" value="MBI4920377.1"/>
    <property type="molecule type" value="Genomic_DNA"/>
</dbReference>
<name>A0A933NXF9_9HYPH</name>
<evidence type="ECO:0000313" key="3">
    <source>
        <dbReference type="Proteomes" id="UP000782610"/>
    </source>
</evidence>
<dbReference type="SUPFAM" id="SSF51735">
    <property type="entry name" value="NAD(P)-binding Rossmann-fold domains"/>
    <property type="match status" value="1"/>
</dbReference>
<dbReference type="InterPro" id="IPR036291">
    <property type="entry name" value="NAD(P)-bd_dom_sf"/>
</dbReference>
<dbReference type="Pfam" id="PF13602">
    <property type="entry name" value="ADH_zinc_N_2"/>
    <property type="match status" value="1"/>
</dbReference>
<sequence length="321" mass="33888">MKAAVYGTYGPPEVVTIRDIPKPTPKQNEVLVKVHTTLVTSGDARMRAFDIPALFRIPGRFMLGWPKPREQVLGFCFSGVVDAVGPGVTSFKPGDEVMGGKVNGAHAEYAAVPAGKGIIAKPPGLSFEAAATVAFGPTTALTFLRNAKIGPGTRLLVIGASGSVGVYAVQIGRHLGADVTAVCSGANAELVTALGASRVIDYTKQDIRKLGETFDVVFETVGSMNFVEALPLLAPTGTFATAVMAPADIWPMLWPPARKGRRIVGGEAEATNDKMTYLADLMASGALQPVIDSRYKLDTIRDAHARVDTKRKRGDILVAVS</sequence>
<protein>
    <submittedName>
        <fullName evidence="2">NAD(P)-dependent alcohol dehydrogenase</fullName>
    </submittedName>
</protein>
<dbReference type="CDD" id="cd08267">
    <property type="entry name" value="MDR1"/>
    <property type="match status" value="1"/>
</dbReference>
<dbReference type="SMART" id="SM00829">
    <property type="entry name" value="PKS_ER"/>
    <property type="match status" value="1"/>
</dbReference>